<keyword evidence="3" id="KW-1185">Reference proteome</keyword>
<dbReference type="RefSeq" id="WP_205118341.1">
    <property type="nucleotide sequence ID" value="NZ_JAFBCM010000001.1"/>
</dbReference>
<feature type="domain" description="Methyltransferase" evidence="1">
    <location>
        <begin position="164"/>
        <end position="310"/>
    </location>
</feature>
<evidence type="ECO:0000313" key="2">
    <source>
        <dbReference type="EMBL" id="MFC3766713.1"/>
    </source>
</evidence>
<keyword evidence="2" id="KW-0489">Methyltransferase</keyword>
<gene>
    <name evidence="2" type="ORF">ACFOUW_38200</name>
</gene>
<dbReference type="SUPFAM" id="SSF53335">
    <property type="entry name" value="S-adenosyl-L-methionine-dependent methyltransferases"/>
    <property type="match status" value="1"/>
</dbReference>
<reference evidence="3" key="1">
    <citation type="journal article" date="2019" name="Int. J. Syst. Evol. Microbiol.">
        <title>The Global Catalogue of Microorganisms (GCM) 10K type strain sequencing project: providing services to taxonomists for standard genome sequencing and annotation.</title>
        <authorList>
            <consortium name="The Broad Institute Genomics Platform"/>
            <consortium name="The Broad Institute Genome Sequencing Center for Infectious Disease"/>
            <person name="Wu L."/>
            <person name="Ma J."/>
        </authorList>
    </citation>
    <scope>NUCLEOTIDE SEQUENCE [LARGE SCALE GENOMIC DNA]</scope>
    <source>
        <strain evidence="3">CGMCC 4.7241</strain>
    </source>
</reference>
<sequence length="405" mass="44543">MATRSVPVEEALDQVRRAVLDASSLARAVAAGRRRGAAVPWRRAELRYIDLKGGRALEVTTYDETRARARNAPAGTMAAESLLDELLQAPFANWHVETATESIQVRITKKGNALVHVTSAETGTAVDRQHDRPKPRVLTAEHPVFRAVGITDPRGQVKPSRQAKYRQVDEFLRILGPAIDDALTSGKLPEPTSSRPLRVVDLGCGNAYLTFAATAYLLDVRKLPANVVGIDVRPQARRRNTELAESLGLGRHLTFHESSIAVAELPDPPDVVLSLHACDTATDEALARAIRWQAPVILAAPCCHHDLQAQLSKAATPEPYVMIARHGILRERFADVLTDAVRSSLLRQHGYRVDAVQFVGSEHTPRNILLRALRTGAEPTEAIEREYAAMTREWGIRPALARMLE</sequence>
<dbReference type="Pfam" id="PF13679">
    <property type="entry name" value="Methyltransf_32"/>
    <property type="match status" value="1"/>
</dbReference>
<dbReference type="PANTHER" id="PTHR13369:SF3">
    <property type="entry name" value="METHYLTRANSFERASE DOMAIN-CONTAINING PROTEIN"/>
    <property type="match status" value="1"/>
</dbReference>
<dbReference type="InterPro" id="IPR025714">
    <property type="entry name" value="Methyltranfer_dom"/>
</dbReference>
<protein>
    <submittedName>
        <fullName evidence="2">Class I SAM-dependent methyltransferase</fullName>
    </submittedName>
</protein>
<accession>A0ABV7YNW8</accession>
<dbReference type="Proteomes" id="UP001595699">
    <property type="component" value="Unassembled WGS sequence"/>
</dbReference>
<dbReference type="PANTHER" id="PTHR13369">
    <property type="match status" value="1"/>
</dbReference>
<dbReference type="InterPro" id="IPR029063">
    <property type="entry name" value="SAM-dependent_MTases_sf"/>
</dbReference>
<organism evidence="2 3">
    <name type="scientific">Tenggerimyces flavus</name>
    <dbReference type="NCBI Taxonomy" id="1708749"/>
    <lineage>
        <taxon>Bacteria</taxon>
        <taxon>Bacillati</taxon>
        <taxon>Actinomycetota</taxon>
        <taxon>Actinomycetes</taxon>
        <taxon>Propionibacteriales</taxon>
        <taxon>Nocardioidaceae</taxon>
        <taxon>Tenggerimyces</taxon>
    </lineage>
</organism>
<dbReference type="Gene3D" id="3.40.50.150">
    <property type="entry name" value="Vaccinia Virus protein VP39"/>
    <property type="match status" value="1"/>
</dbReference>
<dbReference type="CDD" id="cd02440">
    <property type="entry name" value="AdoMet_MTases"/>
    <property type="match status" value="1"/>
</dbReference>
<dbReference type="EMBL" id="JBHRZH010000056">
    <property type="protein sequence ID" value="MFC3766713.1"/>
    <property type="molecule type" value="Genomic_DNA"/>
</dbReference>
<evidence type="ECO:0000259" key="1">
    <source>
        <dbReference type="Pfam" id="PF13679"/>
    </source>
</evidence>
<dbReference type="GO" id="GO:0032259">
    <property type="term" value="P:methylation"/>
    <property type="evidence" value="ECO:0007669"/>
    <property type="project" value="UniProtKB-KW"/>
</dbReference>
<evidence type="ECO:0000313" key="3">
    <source>
        <dbReference type="Proteomes" id="UP001595699"/>
    </source>
</evidence>
<proteinExistence type="predicted"/>
<keyword evidence="2" id="KW-0808">Transferase</keyword>
<dbReference type="GO" id="GO:0008168">
    <property type="term" value="F:methyltransferase activity"/>
    <property type="evidence" value="ECO:0007669"/>
    <property type="project" value="UniProtKB-KW"/>
</dbReference>
<name>A0ABV7YNW8_9ACTN</name>
<comment type="caution">
    <text evidence="2">The sequence shown here is derived from an EMBL/GenBank/DDBJ whole genome shotgun (WGS) entry which is preliminary data.</text>
</comment>